<gene>
    <name evidence="4" type="primary">LOC109728677</name>
</gene>
<keyword evidence="3" id="KW-1185">Reference proteome</keyword>
<keyword evidence="2" id="KW-0812">Transmembrane</keyword>
<protein>
    <submittedName>
        <fullName evidence="4">Uncharacterized protein LOC109728677</fullName>
    </submittedName>
</protein>
<evidence type="ECO:0000256" key="2">
    <source>
        <dbReference type="SAM" id="Phobius"/>
    </source>
</evidence>
<feature type="transmembrane region" description="Helical" evidence="2">
    <location>
        <begin position="58"/>
        <end position="75"/>
    </location>
</feature>
<keyword evidence="2" id="KW-0472">Membrane</keyword>
<name>A0A6P5HLF3_ANACO</name>
<dbReference type="RefSeq" id="XP_020114735.1">
    <property type="nucleotide sequence ID" value="XM_020259146.1"/>
</dbReference>
<sequence>MRVSNNSTLIRTEFIAIGQKYFYSFFFSRHFFSRLLLLRSALPFPHQSWPFPKRHSPNSSLSSLLLFFILFPLLFRSHSQRVSRRTPRALPGSCLRGGAAPRRGSSRVLEPYEEAKLLVRERDLGGGGSGAEELAVEDSIVEDESLDEVGGIASAAVPAVVELGNAGRDLGHLKIAVRVLLSGERDESVQEMQFFKSYEEGRMRALGGSGSEAENVGCGSSSGAGGGRGIVWDAGPWRRR</sequence>
<dbReference type="AlphaFoldDB" id="A0A6P5HLF3"/>
<dbReference type="GeneID" id="109728677"/>
<feature type="transmembrane region" description="Helical" evidence="2">
    <location>
        <begin position="21"/>
        <end position="38"/>
    </location>
</feature>
<feature type="compositionally biased region" description="Gly residues" evidence="1">
    <location>
        <begin position="220"/>
        <end position="229"/>
    </location>
</feature>
<feature type="region of interest" description="Disordered" evidence="1">
    <location>
        <begin position="209"/>
        <end position="240"/>
    </location>
</feature>
<proteinExistence type="predicted"/>
<reference evidence="3" key="1">
    <citation type="journal article" date="2015" name="Nat. Genet.">
        <title>The pineapple genome and the evolution of CAM photosynthesis.</title>
        <authorList>
            <person name="Ming R."/>
            <person name="VanBuren R."/>
            <person name="Wai C.M."/>
            <person name="Tang H."/>
            <person name="Schatz M.C."/>
            <person name="Bowers J.E."/>
            <person name="Lyons E."/>
            <person name="Wang M.L."/>
            <person name="Chen J."/>
            <person name="Biggers E."/>
            <person name="Zhang J."/>
            <person name="Huang L."/>
            <person name="Zhang L."/>
            <person name="Miao W."/>
            <person name="Zhang J."/>
            <person name="Ye Z."/>
            <person name="Miao C."/>
            <person name="Lin Z."/>
            <person name="Wang H."/>
            <person name="Zhou H."/>
            <person name="Yim W.C."/>
            <person name="Priest H.D."/>
            <person name="Zheng C."/>
            <person name="Woodhouse M."/>
            <person name="Edger P.P."/>
            <person name="Guyot R."/>
            <person name="Guo H.B."/>
            <person name="Guo H."/>
            <person name="Zheng G."/>
            <person name="Singh R."/>
            <person name="Sharma A."/>
            <person name="Min X."/>
            <person name="Zheng Y."/>
            <person name="Lee H."/>
            <person name="Gurtowski J."/>
            <person name="Sedlazeck F.J."/>
            <person name="Harkess A."/>
            <person name="McKain M.R."/>
            <person name="Liao Z."/>
            <person name="Fang J."/>
            <person name="Liu J."/>
            <person name="Zhang X."/>
            <person name="Zhang Q."/>
            <person name="Hu W."/>
            <person name="Qin Y."/>
            <person name="Wang K."/>
            <person name="Chen L.Y."/>
            <person name="Shirley N."/>
            <person name="Lin Y.R."/>
            <person name="Liu L.Y."/>
            <person name="Hernandez A.G."/>
            <person name="Wright C.L."/>
            <person name="Bulone V."/>
            <person name="Tuskan G.A."/>
            <person name="Heath K."/>
            <person name="Zee F."/>
            <person name="Moore P.H."/>
            <person name="Sunkar R."/>
            <person name="Leebens-Mack J.H."/>
            <person name="Mockler T."/>
            <person name="Bennetzen J.L."/>
            <person name="Freeling M."/>
            <person name="Sankoff D."/>
            <person name="Paterson A.H."/>
            <person name="Zhu X."/>
            <person name="Yang X."/>
            <person name="Smith J.A."/>
            <person name="Cushman J.C."/>
            <person name="Paull R.E."/>
            <person name="Yu Q."/>
        </authorList>
    </citation>
    <scope>NUCLEOTIDE SEQUENCE [LARGE SCALE GENOMIC DNA]</scope>
    <source>
        <strain evidence="3">cv. F153</strain>
    </source>
</reference>
<evidence type="ECO:0000313" key="3">
    <source>
        <dbReference type="Proteomes" id="UP000515123"/>
    </source>
</evidence>
<reference evidence="4" key="2">
    <citation type="submission" date="2025-08" db="UniProtKB">
        <authorList>
            <consortium name="RefSeq"/>
        </authorList>
    </citation>
    <scope>IDENTIFICATION</scope>
    <source>
        <tissue evidence="4">Leaf</tissue>
    </source>
</reference>
<organism evidence="3 4">
    <name type="scientific">Ananas comosus</name>
    <name type="common">Pineapple</name>
    <name type="synonym">Ananas ananas</name>
    <dbReference type="NCBI Taxonomy" id="4615"/>
    <lineage>
        <taxon>Eukaryota</taxon>
        <taxon>Viridiplantae</taxon>
        <taxon>Streptophyta</taxon>
        <taxon>Embryophyta</taxon>
        <taxon>Tracheophyta</taxon>
        <taxon>Spermatophyta</taxon>
        <taxon>Magnoliopsida</taxon>
        <taxon>Liliopsida</taxon>
        <taxon>Poales</taxon>
        <taxon>Bromeliaceae</taxon>
        <taxon>Bromelioideae</taxon>
        <taxon>Ananas</taxon>
    </lineage>
</organism>
<dbReference type="Proteomes" id="UP000515123">
    <property type="component" value="Linkage group 24"/>
</dbReference>
<evidence type="ECO:0000256" key="1">
    <source>
        <dbReference type="SAM" id="MobiDB-lite"/>
    </source>
</evidence>
<accession>A0A6P5HLF3</accession>
<evidence type="ECO:0000313" key="4">
    <source>
        <dbReference type="RefSeq" id="XP_020114735.1"/>
    </source>
</evidence>
<keyword evidence="2" id="KW-1133">Transmembrane helix</keyword>